<dbReference type="Gene3D" id="3.40.720.10">
    <property type="entry name" value="Alkaline Phosphatase, subunit A"/>
    <property type="match status" value="1"/>
</dbReference>
<dbReference type="SUPFAM" id="SSF53649">
    <property type="entry name" value="Alkaline phosphatase-like"/>
    <property type="match status" value="1"/>
</dbReference>
<dbReference type="AlphaFoldDB" id="A0A6J6F394"/>
<accession>A0A6J6F394</accession>
<dbReference type="EMBL" id="CAEZTS010000093">
    <property type="protein sequence ID" value="CAB4582055.1"/>
    <property type="molecule type" value="Genomic_DNA"/>
</dbReference>
<organism evidence="1">
    <name type="scientific">freshwater metagenome</name>
    <dbReference type="NCBI Taxonomy" id="449393"/>
    <lineage>
        <taxon>unclassified sequences</taxon>
        <taxon>metagenomes</taxon>
        <taxon>ecological metagenomes</taxon>
    </lineage>
</organism>
<dbReference type="InterPro" id="IPR017850">
    <property type="entry name" value="Alkaline_phosphatase_core_sf"/>
</dbReference>
<gene>
    <name evidence="1" type="ORF">UFOPK1722_01109</name>
</gene>
<sequence length="382" mass="41426">MAIGEDVFMTRPQPTLPDYAGANISGIIPGCLLSSAGRRPAWFPEPLRNAHAIVLLLVDGLGWNQLASRAHRAPFLTSLTGGPITTVAPSTTASALTSLATGSSPLEHGIVGYRMDMGDGIMNSLRWSVDDRDARKAFEPATVQPIPPFVGMSVPVVSRADLESTAFTFAHLRGSRPHGWRTASSIITQCSRLVRDEGQTFVYAYYDGLDKIAHECGLGSHYDDELSFVDWLARSLHDALPSGTTLVVTADHGQVHVGDNFVELSLRLLEHVHHQSGEGRFRWLHAKRGHEAELTRICTDSYSELAWVATKEQVVDEAWLGPAPGGRGQDAAIRRLGNLALVPHAATTFHDPLDSGPFRLIGRHGSLTSDEMLVPLIASTRP</sequence>
<protein>
    <submittedName>
        <fullName evidence="1">Unannotated protein</fullName>
    </submittedName>
</protein>
<reference evidence="1" key="1">
    <citation type="submission" date="2020-05" db="EMBL/GenBank/DDBJ databases">
        <authorList>
            <person name="Chiriac C."/>
            <person name="Salcher M."/>
            <person name="Ghai R."/>
            <person name="Kavagutti S V."/>
        </authorList>
    </citation>
    <scope>NUCLEOTIDE SEQUENCE</scope>
</reference>
<evidence type="ECO:0000313" key="1">
    <source>
        <dbReference type="EMBL" id="CAB4582055.1"/>
    </source>
</evidence>
<proteinExistence type="predicted"/>
<name>A0A6J6F394_9ZZZZ</name>
<dbReference type="InterPro" id="IPR002591">
    <property type="entry name" value="Phosphodiest/P_Trfase"/>
</dbReference>
<dbReference type="Pfam" id="PF01663">
    <property type="entry name" value="Phosphodiest"/>
    <property type="match status" value="1"/>
</dbReference>